<evidence type="ECO:0000256" key="3">
    <source>
        <dbReference type="SAM" id="MobiDB-lite"/>
    </source>
</evidence>
<evidence type="ECO:0000259" key="4">
    <source>
        <dbReference type="PROSITE" id="PS51517"/>
    </source>
</evidence>
<feature type="compositionally biased region" description="Polar residues" evidence="3">
    <location>
        <begin position="621"/>
        <end position="644"/>
    </location>
</feature>
<protein>
    <recommendedName>
        <fullName evidence="4">NDT80 domain-containing protein</fullName>
    </recommendedName>
</protein>
<dbReference type="GO" id="GO:0003677">
    <property type="term" value="F:DNA binding"/>
    <property type="evidence" value="ECO:0007669"/>
    <property type="project" value="UniProtKB-KW"/>
</dbReference>
<evidence type="ECO:0000313" key="5">
    <source>
        <dbReference type="EMBL" id="TQB67627.1"/>
    </source>
</evidence>
<proteinExistence type="predicted"/>
<dbReference type="PROSITE" id="PS51517">
    <property type="entry name" value="NDT80"/>
    <property type="match status" value="1"/>
</dbReference>
<accession>A0A507QKZ7</accession>
<comment type="caution">
    <text evidence="5">The sequence shown here is derived from an EMBL/GenBank/DDBJ whole genome shotgun (WGS) entry which is preliminary data.</text>
</comment>
<dbReference type="AlphaFoldDB" id="A0A507QKZ7"/>
<dbReference type="GO" id="GO:0003700">
    <property type="term" value="F:DNA-binding transcription factor activity"/>
    <property type="evidence" value="ECO:0007669"/>
    <property type="project" value="UniProtKB-UniRule"/>
</dbReference>
<feature type="region of interest" description="Disordered" evidence="3">
    <location>
        <begin position="287"/>
        <end position="333"/>
    </location>
</feature>
<keyword evidence="1 2" id="KW-0238">DNA-binding</keyword>
<feature type="compositionally biased region" description="Polar residues" evidence="3">
    <location>
        <begin position="28"/>
        <end position="40"/>
    </location>
</feature>
<dbReference type="GO" id="GO:0045944">
    <property type="term" value="P:positive regulation of transcription by RNA polymerase II"/>
    <property type="evidence" value="ECO:0007669"/>
    <property type="project" value="TreeGrafter"/>
</dbReference>
<feature type="DNA-binding region" description="NDT80" evidence="2">
    <location>
        <begin position="162"/>
        <end position="428"/>
    </location>
</feature>
<feature type="compositionally biased region" description="Polar residues" evidence="3">
    <location>
        <begin position="98"/>
        <end position="111"/>
    </location>
</feature>
<dbReference type="Gene3D" id="2.60.40.1390">
    <property type="entry name" value="NDT80 DNA-binding domain"/>
    <property type="match status" value="1"/>
</dbReference>
<dbReference type="InterPro" id="IPR024061">
    <property type="entry name" value="NDT80_DNA-bd_dom"/>
</dbReference>
<name>A0A507QKZ7_MONPU</name>
<dbReference type="InterPro" id="IPR037141">
    <property type="entry name" value="NDT80_DNA-bd_dom_sf"/>
</dbReference>
<dbReference type="Pfam" id="PF05224">
    <property type="entry name" value="NDT80_PhoG"/>
    <property type="match status" value="1"/>
</dbReference>
<feature type="region of interest" description="Disordered" evidence="3">
    <location>
        <begin position="28"/>
        <end position="49"/>
    </location>
</feature>
<dbReference type="InterPro" id="IPR008967">
    <property type="entry name" value="p53-like_TF_DNA-bd_sf"/>
</dbReference>
<feature type="region of interest" description="Disordered" evidence="3">
    <location>
        <begin position="554"/>
        <end position="644"/>
    </location>
</feature>
<dbReference type="EMBL" id="VIFY01000343">
    <property type="protein sequence ID" value="TQB67627.1"/>
    <property type="molecule type" value="Genomic_DNA"/>
</dbReference>
<organism evidence="5 6">
    <name type="scientific">Monascus purpureus</name>
    <name type="common">Red mold</name>
    <name type="synonym">Monascus anka</name>
    <dbReference type="NCBI Taxonomy" id="5098"/>
    <lineage>
        <taxon>Eukaryota</taxon>
        <taxon>Fungi</taxon>
        <taxon>Dikarya</taxon>
        <taxon>Ascomycota</taxon>
        <taxon>Pezizomycotina</taxon>
        <taxon>Eurotiomycetes</taxon>
        <taxon>Eurotiomycetidae</taxon>
        <taxon>Eurotiales</taxon>
        <taxon>Aspergillaceae</taxon>
        <taxon>Monascus</taxon>
    </lineage>
</organism>
<feature type="domain" description="NDT80" evidence="4">
    <location>
        <begin position="162"/>
        <end position="428"/>
    </location>
</feature>
<dbReference type="InterPro" id="IPR052605">
    <property type="entry name" value="Fungal_trans_regulator"/>
</dbReference>
<dbReference type="Proteomes" id="UP000319663">
    <property type="component" value="Unassembled WGS sequence"/>
</dbReference>
<dbReference type="PANTHER" id="PTHR35144">
    <property type="entry name" value="MEIOSIS-SPECIFIC TRANSCRIPTION FACTOR NDT80"/>
    <property type="match status" value="1"/>
</dbReference>
<keyword evidence="6" id="KW-1185">Reference proteome</keyword>
<feature type="compositionally biased region" description="Pro residues" evidence="3">
    <location>
        <begin position="310"/>
        <end position="320"/>
    </location>
</feature>
<feature type="compositionally biased region" description="Basic and acidic residues" evidence="3">
    <location>
        <begin position="287"/>
        <end position="303"/>
    </location>
</feature>
<dbReference type="STRING" id="5098.A0A507QKZ7"/>
<sequence length="644" mass="70406">MVSQMNHATLLQSPFPLGYPAASDSDFTGTQRQFAGSTGFPTDEDDGSRRVGGLGYPLAQPASMPISNGLRYSAQQSTMQDMPHSQTACYGPHPSSQPPTGISPTMQSPGTAVTGAPGLIGRSDGYPSAFALARNPFPPLTALNDISRFPQYTSTPRTLENPLDRPQNLMFGHGGNLLVEPGQRLSQSMTDAPPFDETNILHQIVTGNQTINPEIQAKIHKGFFEVEGKWTCYRRNYFSVSCSFTLHPWIHNAPLFIKFPDQGSERIRSFAMSISAIVTAQCGETRELVQHTPKRDKQSERKPGRIPLNPTQPPPLPSQGPVPNSNHLGFGLASHSTGMTMDYNSTYAGAQQPSEPATQHTFERIQFQKATANNGKRRAQQQYYNLVVELHAEIASGANKTQWVQIARKLSHPVVVRGRSPGHYKDGRRDNSTNMGPDGGSGASGNAGRGPLLPPGIAQSTRSHLTLMSYDASQRGGPHYGRPDYHQIVTRDQSPLSGSPLMSSSSSPAFDMTIPMDHIDTMKHASSMDSYQDPTLVGTSLEYRKLEVPTSYRNQLSPFEYDSPSKDNGDPGPHFPDTLDPMMPMIQNDQDDPSHFTKRPSKFTPYHHSQSAAGGYDPVFSSRSADSNSYPRFDPISNSQSLCT</sequence>
<evidence type="ECO:0000256" key="2">
    <source>
        <dbReference type="PROSITE-ProRule" id="PRU00850"/>
    </source>
</evidence>
<dbReference type="PANTHER" id="PTHR35144:SF2">
    <property type="entry name" value="MEIOSIS-SPECIFIC TRANSCRIPTION FACTOR NDT80"/>
    <property type="match status" value="1"/>
</dbReference>
<feature type="compositionally biased region" description="Gly residues" evidence="3">
    <location>
        <begin position="437"/>
        <end position="448"/>
    </location>
</feature>
<gene>
    <name evidence="5" type="ORF">MPDQ_005102</name>
</gene>
<reference evidence="5 6" key="1">
    <citation type="submission" date="2019-06" db="EMBL/GenBank/DDBJ databases">
        <title>Wine fermentation using esterase from Monascus purpureus.</title>
        <authorList>
            <person name="Geng C."/>
            <person name="Zhang Y."/>
        </authorList>
    </citation>
    <scope>NUCLEOTIDE SEQUENCE [LARGE SCALE GENOMIC DNA]</scope>
    <source>
        <strain evidence="5">HQ1</strain>
    </source>
</reference>
<feature type="region of interest" description="Disordered" evidence="3">
    <location>
        <begin position="83"/>
        <end position="119"/>
    </location>
</feature>
<dbReference type="GO" id="GO:0000228">
    <property type="term" value="C:nuclear chromosome"/>
    <property type="evidence" value="ECO:0007669"/>
    <property type="project" value="TreeGrafter"/>
</dbReference>
<evidence type="ECO:0000256" key="1">
    <source>
        <dbReference type="ARBA" id="ARBA00023125"/>
    </source>
</evidence>
<dbReference type="SUPFAM" id="SSF49417">
    <property type="entry name" value="p53-like transcription factors"/>
    <property type="match status" value="1"/>
</dbReference>
<feature type="region of interest" description="Disordered" evidence="3">
    <location>
        <begin position="417"/>
        <end position="458"/>
    </location>
</feature>
<dbReference type="GO" id="GO:0051321">
    <property type="term" value="P:meiotic cell cycle"/>
    <property type="evidence" value="ECO:0007669"/>
    <property type="project" value="TreeGrafter"/>
</dbReference>
<evidence type="ECO:0000313" key="6">
    <source>
        <dbReference type="Proteomes" id="UP000319663"/>
    </source>
</evidence>